<dbReference type="OrthoDB" id="9784366at2"/>
<keyword evidence="7" id="KW-0472">Membrane</keyword>
<evidence type="ECO:0000256" key="4">
    <source>
        <dbReference type="ARBA" id="ARBA00022475"/>
    </source>
</evidence>
<gene>
    <name evidence="8" type="ORF">SAMN05421872_101498</name>
</gene>
<protein>
    <submittedName>
        <fullName evidence="8">Predicted PurR-regulated permease PerM</fullName>
    </submittedName>
</protein>
<dbReference type="RefSeq" id="WP_090850392.1">
    <property type="nucleotide sequence ID" value="NZ_FMZM01000001.1"/>
</dbReference>
<name>A0A1G6JJD6_9ACTN</name>
<comment type="similarity">
    <text evidence="2">Belongs to the autoinducer-2 exporter (AI-2E) (TC 2.A.86) family.</text>
</comment>
<reference evidence="8 9" key="1">
    <citation type="submission" date="2016-10" db="EMBL/GenBank/DDBJ databases">
        <authorList>
            <person name="de Groot N.N."/>
        </authorList>
    </citation>
    <scope>NUCLEOTIDE SEQUENCE [LARGE SCALE GENOMIC DNA]</scope>
    <source>
        <strain evidence="8 9">CGMCC 4.6858</strain>
    </source>
</reference>
<sequence length="381" mass="39135">MDSPQHRPVDLATPTRGEVLSRGLVTVSTWSGRWILVFVGAVLVGLVVREVWSILLPVLFALIVTTVLEPPARALESRLRLPPALAAATVLVGSLAALIALGFALAPLVAGQAGDIVDDATAGLQKLQDWVQSSDFVTRDQVDAGIQALQDRISSSGDQIAGGVLTGVGAATNAVVTTVVTLVLTFLFLKDGRKFLPWTSRLAGERAGGHLEAVLGRSWGTLGGYIRTQALVSLIDAVLIGAGLLIVGVPLAVPLAILTFIGGFIPIVGAFVAGGVAVLVALVSEGPTGALIVLGIVLAVQQIEGNVLSPWLQSKSMQLHPVVVLLSVTLGGTLFGIVGAFLAVPAAAVAAVVLRYLDEQVTAASTPSVEPASVEPPSLEP</sequence>
<evidence type="ECO:0000313" key="8">
    <source>
        <dbReference type="EMBL" id="SDC18791.1"/>
    </source>
</evidence>
<dbReference type="GO" id="GO:0005886">
    <property type="term" value="C:plasma membrane"/>
    <property type="evidence" value="ECO:0007669"/>
    <property type="project" value="UniProtKB-SubCell"/>
</dbReference>
<dbReference type="EMBL" id="FMZM01000001">
    <property type="protein sequence ID" value="SDC18791.1"/>
    <property type="molecule type" value="Genomic_DNA"/>
</dbReference>
<proteinExistence type="inferred from homology"/>
<keyword evidence="9" id="KW-1185">Reference proteome</keyword>
<dbReference type="AlphaFoldDB" id="A0A1G6JJD6"/>
<evidence type="ECO:0000256" key="1">
    <source>
        <dbReference type="ARBA" id="ARBA00004651"/>
    </source>
</evidence>
<keyword evidence="3" id="KW-0813">Transport</keyword>
<evidence type="ECO:0000256" key="5">
    <source>
        <dbReference type="ARBA" id="ARBA00022692"/>
    </source>
</evidence>
<dbReference type="PANTHER" id="PTHR21716">
    <property type="entry name" value="TRANSMEMBRANE PROTEIN"/>
    <property type="match status" value="1"/>
</dbReference>
<dbReference type="Proteomes" id="UP000199034">
    <property type="component" value="Unassembled WGS sequence"/>
</dbReference>
<comment type="subcellular location">
    <subcellularLocation>
        <location evidence="1">Cell membrane</location>
        <topology evidence="1">Multi-pass membrane protein</topology>
    </subcellularLocation>
</comment>
<keyword evidence="6" id="KW-1133">Transmembrane helix</keyword>
<evidence type="ECO:0000256" key="7">
    <source>
        <dbReference type="ARBA" id="ARBA00023136"/>
    </source>
</evidence>
<dbReference type="STRING" id="1045774.SAMN05421872_101498"/>
<keyword evidence="4" id="KW-1003">Cell membrane</keyword>
<evidence type="ECO:0000256" key="3">
    <source>
        <dbReference type="ARBA" id="ARBA00022448"/>
    </source>
</evidence>
<dbReference type="InterPro" id="IPR002549">
    <property type="entry name" value="AI-2E-like"/>
</dbReference>
<dbReference type="GO" id="GO:0055085">
    <property type="term" value="P:transmembrane transport"/>
    <property type="evidence" value="ECO:0007669"/>
    <property type="project" value="TreeGrafter"/>
</dbReference>
<evidence type="ECO:0000256" key="6">
    <source>
        <dbReference type="ARBA" id="ARBA00022989"/>
    </source>
</evidence>
<organism evidence="8 9">
    <name type="scientific">Nocardioides lianchengensis</name>
    <dbReference type="NCBI Taxonomy" id="1045774"/>
    <lineage>
        <taxon>Bacteria</taxon>
        <taxon>Bacillati</taxon>
        <taxon>Actinomycetota</taxon>
        <taxon>Actinomycetes</taxon>
        <taxon>Propionibacteriales</taxon>
        <taxon>Nocardioidaceae</taxon>
        <taxon>Nocardioides</taxon>
    </lineage>
</organism>
<evidence type="ECO:0000313" key="9">
    <source>
        <dbReference type="Proteomes" id="UP000199034"/>
    </source>
</evidence>
<accession>A0A1G6JJD6</accession>
<keyword evidence="5" id="KW-0812">Transmembrane</keyword>
<evidence type="ECO:0000256" key="2">
    <source>
        <dbReference type="ARBA" id="ARBA00009773"/>
    </source>
</evidence>
<dbReference type="Pfam" id="PF01594">
    <property type="entry name" value="AI-2E_transport"/>
    <property type="match status" value="1"/>
</dbReference>
<dbReference type="PANTHER" id="PTHR21716:SF53">
    <property type="entry name" value="PERMEASE PERM-RELATED"/>
    <property type="match status" value="1"/>
</dbReference>